<sequence>MYISTRAAVSGISWDNNKLDFSLSFPEGESGYAVIACIDAPDTVVLNGNIIEKTSNLKKSDKEGWRYQRNWLEVKILSSKATLEIRGAKYKYVTSVRKPASSLQ</sequence>
<evidence type="ECO:0000313" key="1">
    <source>
        <dbReference type="EMBL" id="PIZ15660.1"/>
    </source>
</evidence>
<organism evidence="1 2">
    <name type="scientific">Candidatus Desantisbacteria bacterium CG_4_10_14_0_8_um_filter_48_22</name>
    <dbReference type="NCBI Taxonomy" id="1974543"/>
    <lineage>
        <taxon>Bacteria</taxon>
        <taxon>Candidatus Desantisiibacteriota</taxon>
    </lineage>
</organism>
<dbReference type="AlphaFoldDB" id="A0A2M7S837"/>
<proteinExistence type="predicted"/>
<comment type="caution">
    <text evidence="1">The sequence shown here is derived from an EMBL/GenBank/DDBJ whole genome shotgun (WGS) entry which is preliminary data.</text>
</comment>
<gene>
    <name evidence="1" type="ORF">COY52_09180</name>
</gene>
<reference evidence="2" key="1">
    <citation type="submission" date="2017-09" db="EMBL/GenBank/DDBJ databases">
        <title>Depth-based differentiation of microbial function through sediment-hosted aquifers and enrichment of novel symbionts in the deep terrestrial subsurface.</title>
        <authorList>
            <person name="Probst A.J."/>
            <person name="Ladd B."/>
            <person name="Jarett J.K."/>
            <person name="Geller-Mcgrath D.E."/>
            <person name="Sieber C.M.K."/>
            <person name="Emerson J.B."/>
            <person name="Anantharaman K."/>
            <person name="Thomas B.C."/>
            <person name="Malmstrom R."/>
            <person name="Stieglmeier M."/>
            <person name="Klingl A."/>
            <person name="Woyke T."/>
            <person name="Ryan C.M."/>
            <person name="Banfield J.F."/>
        </authorList>
    </citation>
    <scope>NUCLEOTIDE SEQUENCE [LARGE SCALE GENOMIC DNA]</scope>
</reference>
<accession>A0A2M7S837</accession>
<dbReference type="EMBL" id="PFMR01000245">
    <property type="protein sequence ID" value="PIZ15660.1"/>
    <property type="molecule type" value="Genomic_DNA"/>
</dbReference>
<protein>
    <submittedName>
        <fullName evidence="1">Uncharacterized protein</fullName>
    </submittedName>
</protein>
<name>A0A2M7S837_9BACT</name>
<dbReference type="Proteomes" id="UP000229307">
    <property type="component" value="Unassembled WGS sequence"/>
</dbReference>
<evidence type="ECO:0000313" key="2">
    <source>
        <dbReference type="Proteomes" id="UP000229307"/>
    </source>
</evidence>